<dbReference type="EMBL" id="CP059572">
    <property type="protein sequence ID" value="QXJ22639.1"/>
    <property type="molecule type" value="Genomic_DNA"/>
</dbReference>
<dbReference type="InterPro" id="IPR000415">
    <property type="entry name" value="Nitroreductase-like"/>
</dbReference>
<organism evidence="2 3">
    <name type="scientific">Actinomadura graeca</name>
    <dbReference type="NCBI Taxonomy" id="2750812"/>
    <lineage>
        <taxon>Bacteria</taxon>
        <taxon>Bacillati</taxon>
        <taxon>Actinomycetota</taxon>
        <taxon>Actinomycetes</taxon>
        <taxon>Streptosporangiales</taxon>
        <taxon>Thermomonosporaceae</taxon>
        <taxon>Actinomadura</taxon>
    </lineage>
</organism>
<dbReference type="PANTHER" id="PTHR23026:SF123">
    <property type="entry name" value="NAD(P)H NITROREDUCTASE RV3131-RELATED"/>
    <property type="match status" value="1"/>
</dbReference>
<protein>
    <recommendedName>
        <fullName evidence="4">Nitroreductase</fullName>
    </recommendedName>
</protein>
<dbReference type="InterPro" id="IPR050627">
    <property type="entry name" value="Nitroreductase/BluB"/>
</dbReference>
<dbReference type="SUPFAM" id="SSF55469">
    <property type="entry name" value="FMN-dependent nitroreductase-like"/>
    <property type="match status" value="2"/>
</dbReference>
<accession>A0ABX8QWU6</accession>
<evidence type="ECO:0008006" key="4">
    <source>
        <dbReference type="Google" id="ProtNLM"/>
    </source>
</evidence>
<dbReference type="RefSeq" id="WP_231335962.1">
    <property type="nucleotide sequence ID" value="NZ_CP059572.1"/>
</dbReference>
<feature type="compositionally biased region" description="Basic and acidic residues" evidence="1">
    <location>
        <begin position="215"/>
        <end position="227"/>
    </location>
</feature>
<evidence type="ECO:0000313" key="3">
    <source>
        <dbReference type="Proteomes" id="UP001049518"/>
    </source>
</evidence>
<evidence type="ECO:0000256" key="1">
    <source>
        <dbReference type="SAM" id="MobiDB-lite"/>
    </source>
</evidence>
<evidence type="ECO:0000313" key="2">
    <source>
        <dbReference type="EMBL" id="QXJ22639.1"/>
    </source>
</evidence>
<gene>
    <name evidence="2" type="ORF">AGRA3207_003673</name>
</gene>
<reference evidence="2" key="1">
    <citation type="submission" date="2020-07" db="EMBL/GenBank/DDBJ databases">
        <authorList>
            <person name="Tarantini F.S."/>
            <person name="Hong K.W."/>
            <person name="Chan K.G."/>
        </authorList>
    </citation>
    <scope>NUCLEOTIDE SEQUENCE</scope>
    <source>
        <strain evidence="2">32-07</strain>
    </source>
</reference>
<keyword evidence="3" id="KW-1185">Reference proteome</keyword>
<feature type="region of interest" description="Disordered" evidence="1">
    <location>
        <begin position="193"/>
        <end position="251"/>
    </location>
</feature>
<dbReference type="PANTHER" id="PTHR23026">
    <property type="entry name" value="NADPH NITROREDUCTASE"/>
    <property type="match status" value="1"/>
</dbReference>
<dbReference type="Gene3D" id="3.40.109.10">
    <property type="entry name" value="NADH Oxidase"/>
    <property type="match status" value="2"/>
</dbReference>
<dbReference type="Proteomes" id="UP001049518">
    <property type="component" value="Chromosome"/>
</dbReference>
<dbReference type="NCBIfam" id="NF047509">
    <property type="entry name" value="Rv3131_FMN_oxido"/>
    <property type="match status" value="1"/>
</dbReference>
<proteinExistence type="predicted"/>
<sequence length="348" mass="37591">MPTPHKTDRAGRPAEDARRAVEDAIWAPSVHNTQPWRFAVRGSRISLRADADRRLDVADPDGREMLISCGAALYNLRLGLRALGDEPEVTLLPDPDRPHLLADVEAVPGEPADERTARLYAQVRRRRSHRGGFRSGPVPGTLLAALRQEAEREGGRLVQAVDAHVAGALAALTDAAEHVQRCTPAYASEIARWAPSPGTRRTDGVQQGAYPRQTPRTEPHFPARDFARGQGWGTGAPAEGEEPGSTDAGGEEAAAAGVVVLLVTRADGPADWLRAGQALQAVLLRAAEHGLSAAYHTQALQVPELRAFIRAHFCGDAHPQMLLRIGVPDVRELTSVRRPLQDVLIEEP</sequence>
<name>A0ABX8QWU6_9ACTN</name>